<dbReference type="PRINTS" id="PR01657">
    <property type="entry name" value="MCMFAMILY"/>
</dbReference>
<organism evidence="6 7">
    <name type="scientific">Effrenium voratum</name>
    <dbReference type="NCBI Taxonomy" id="2562239"/>
    <lineage>
        <taxon>Eukaryota</taxon>
        <taxon>Sar</taxon>
        <taxon>Alveolata</taxon>
        <taxon>Dinophyceae</taxon>
        <taxon>Suessiales</taxon>
        <taxon>Symbiodiniaceae</taxon>
        <taxon>Effrenium</taxon>
    </lineage>
</organism>
<reference evidence="6" key="1">
    <citation type="submission" date="2023-08" db="EMBL/GenBank/DDBJ databases">
        <authorList>
            <person name="Chen Y."/>
            <person name="Shah S."/>
            <person name="Dougan E. K."/>
            <person name="Thang M."/>
            <person name="Chan C."/>
        </authorList>
    </citation>
    <scope>NUCLEOTIDE SEQUENCE</scope>
</reference>
<dbReference type="InterPro" id="IPR041562">
    <property type="entry name" value="MCM_lid"/>
</dbReference>
<dbReference type="GO" id="GO:0005524">
    <property type="term" value="F:ATP binding"/>
    <property type="evidence" value="ECO:0007669"/>
    <property type="project" value="UniProtKB-KW"/>
</dbReference>
<evidence type="ECO:0000256" key="3">
    <source>
        <dbReference type="ARBA" id="ARBA00023125"/>
    </source>
</evidence>
<dbReference type="SMART" id="SM00382">
    <property type="entry name" value="AAA"/>
    <property type="match status" value="1"/>
</dbReference>
<dbReference type="InterPro" id="IPR003593">
    <property type="entry name" value="AAA+_ATPase"/>
</dbReference>
<sequence>QGLGPVQGRHACVGSAAHRSGGGDCWCLLPRVLGEGRGLPMHLDVRKEVREDVRRQEMTGPWAKPGDRVQVIGVYRSFPPPMQEFTDGVFPAKLVATSIKPIRDLVQPVLVHQDVTNIKKIAEREDAFQLLSRSFAPAICGHERVKAGLLLQMLGGVEKNLSNGTHLRGDINVLLVGDPSCGKSQMLRFVMNTSPRAVSTTGRGSSGVGLTAAMIRDQGSREFHLEAGAMVLADRGTICIDEFDKMNQADRVAIHEAMEQQCVTIAKAGMHVTLNARCSVLAAANPIYGNFDPSLDLVKNIGLPDSLLSRFDLIFVVRDLTTEEIDRKIADQVLRQCSMRYGETKRGVEQIHSSILERRNDEKLAEEPAKLFEDMMPVDGQEAQQVVTVDFLQKYIRYAKRLAPVLNEEARKAVSEKYVEMRMRFQSGFAELSDGKADRKPRRGVSESESGDFVGFAFGDYFSH</sequence>
<dbReference type="SMART" id="SM00350">
    <property type="entry name" value="MCM"/>
    <property type="match status" value="1"/>
</dbReference>
<dbReference type="InterPro" id="IPR001208">
    <property type="entry name" value="MCM_dom"/>
</dbReference>
<comment type="caution">
    <text evidence="6">The sequence shown here is derived from an EMBL/GenBank/DDBJ whole genome shotgun (WGS) entry which is preliminary data.</text>
</comment>
<dbReference type="GO" id="GO:1902975">
    <property type="term" value="P:mitotic DNA replication initiation"/>
    <property type="evidence" value="ECO:0007669"/>
    <property type="project" value="TreeGrafter"/>
</dbReference>
<evidence type="ECO:0000256" key="2">
    <source>
        <dbReference type="ARBA" id="ARBA00022840"/>
    </source>
</evidence>
<dbReference type="Pfam" id="PF00493">
    <property type="entry name" value="MCM"/>
    <property type="match status" value="1"/>
</dbReference>
<dbReference type="GO" id="GO:0017116">
    <property type="term" value="F:single-stranded DNA helicase activity"/>
    <property type="evidence" value="ECO:0007669"/>
    <property type="project" value="TreeGrafter"/>
</dbReference>
<evidence type="ECO:0000313" key="7">
    <source>
        <dbReference type="Proteomes" id="UP001178507"/>
    </source>
</evidence>
<dbReference type="Pfam" id="PF17855">
    <property type="entry name" value="MCM_lid"/>
    <property type="match status" value="1"/>
</dbReference>
<dbReference type="EMBL" id="CAUJNA010003439">
    <property type="protein sequence ID" value="CAJ1402156.1"/>
    <property type="molecule type" value="Genomic_DNA"/>
</dbReference>
<evidence type="ECO:0000256" key="4">
    <source>
        <dbReference type="RuleBase" id="RU004070"/>
    </source>
</evidence>
<dbReference type="Proteomes" id="UP001178507">
    <property type="component" value="Unassembled WGS sequence"/>
</dbReference>
<feature type="domain" description="MCM C-terminal AAA(+) ATPase" evidence="5">
    <location>
        <begin position="127"/>
        <end position="333"/>
    </location>
</feature>
<gene>
    <name evidence="6" type="ORF">EVOR1521_LOCUS25105</name>
</gene>
<evidence type="ECO:0000259" key="5">
    <source>
        <dbReference type="PROSITE" id="PS50051"/>
    </source>
</evidence>
<dbReference type="AlphaFoldDB" id="A0AA36NGB2"/>
<comment type="similarity">
    <text evidence="4">Belongs to the MCM family.</text>
</comment>
<dbReference type="GO" id="GO:0000727">
    <property type="term" value="P:double-strand break repair via break-induced replication"/>
    <property type="evidence" value="ECO:0007669"/>
    <property type="project" value="TreeGrafter"/>
</dbReference>
<evidence type="ECO:0000313" key="6">
    <source>
        <dbReference type="EMBL" id="CAJ1402156.1"/>
    </source>
</evidence>
<accession>A0AA36NGB2</accession>
<protein>
    <recommendedName>
        <fullName evidence="5">MCM C-terminal AAA(+) ATPase domain-containing protein</fullName>
    </recommendedName>
</protein>
<keyword evidence="7" id="KW-1185">Reference proteome</keyword>
<dbReference type="PANTHER" id="PTHR11630">
    <property type="entry name" value="DNA REPLICATION LICENSING FACTOR MCM FAMILY MEMBER"/>
    <property type="match status" value="1"/>
</dbReference>
<dbReference type="SUPFAM" id="SSF52540">
    <property type="entry name" value="P-loop containing nucleoside triphosphate hydrolases"/>
    <property type="match status" value="1"/>
</dbReference>
<proteinExistence type="inferred from homology"/>
<dbReference type="Gene3D" id="3.40.50.300">
    <property type="entry name" value="P-loop containing nucleotide triphosphate hydrolases"/>
    <property type="match status" value="1"/>
</dbReference>
<feature type="non-terminal residue" evidence="6">
    <location>
        <position position="464"/>
    </location>
</feature>
<dbReference type="GO" id="GO:0003697">
    <property type="term" value="F:single-stranded DNA binding"/>
    <property type="evidence" value="ECO:0007669"/>
    <property type="project" value="TreeGrafter"/>
</dbReference>
<dbReference type="InterPro" id="IPR031327">
    <property type="entry name" value="MCM"/>
</dbReference>
<dbReference type="PROSITE" id="PS50051">
    <property type="entry name" value="MCM_2"/>
    <property type="match status" value="1"/>
</dbReference>
<dbReference type="GO" id="GO:0042555">
    <property type="term" value="C:MCM complex"/>
    <property type="evidence" value="ECO:0007669"/>
    <property type="project" value="TreeGrafter"/>
</dbReference>
<name>A0AA36NGB2_9DINO</name>
<keyword evidence="1 4" id="KW-0547">Nucleotide-binding</keyword>
<keyword evidence="2 4" id="KW-0067">ATP-binding</keyword>
<dbReference type="InterPro" id="IPR027417">
    <property type="entry name" value="P-loop_NTPase"/>
</dbReference>
<keyword evidence="3 4" id="KW-0238">DNA-binding</keyword>
<dbReference type="PANTHER" id="PTHR11630:SF46">
    <property type="entry name" value="DNA REPLICATION LICENSING FACTOR MCM3-RELATED"/>
    <property type="match status" value="1"/>
</dbReference>
<dbReference type="GO" id="GO:0005634">
    <property type="term" value="C:nucleus"/>
    <property type="evidence" value="ECO:0007669"/>
    <property type="project" value="TreeGrafter"/>
</dbReference>
<dbReference type="GO" id="GO:0006271">
    <property type="term" value="P:DNA strand elongation involved in DNA replication"/>
    <property type="evidence" value="ECO:0007669"/>
    <property type="project" value="TreeGrafter"/>
</dbReference>
<evidence type="ECO:0000256" key="1">
    <source>
        <dbReference type="ARBA" id="ARBA00022741"/>
    </source>
</evidence>